<proteinExistence type="predicted"/>
<keyword evidence="2" id="KW-1133">Transmembrane helix</keyword>
<dbReference type="STRING" id="2025994.A0A2T3ADN4"/>
<feature type="compositionally biased region" description="Basic residues" evidence="1">
    <location>
        <begin position="168"/>
        <end position="177"/>
    </location>
</feature>
<evidence type="ECO:0000256" key="1">
    <source>
        <dbReference type="SAM" id="MobiDB-lite"/>
    </source>
</evidence>
<keyword evidence="2" id="KW-0472">Membrane</keyword>
<feature type="region of interest" description="Disordered" evidence="1">
    <location>
        <begin position="135"/>
        <end position="183"/>
    </location>
</feature>
<evidence type="ECO:0000313" key="3">
    <source>
        <dbReference type="EMBL" id="PSR92412.1"/>
    </source>
</evidence>
<dbReference type="Proteomes" id="UP000241462">
    <property type="component" value="Unassembled WGS sequence"/>
</dbReference>
<name>A0A2T3ADN4_9PEZI</name>
<feature type="region of interest" description="Disordered" evidence="1">
    <location>
        <begin position="61"/>
        <end position="83"/>
    </location>
</feature>
<evidence type="ECO:0000313" key="4">
    <source>
        <dbReference type="Proteomes" id="UP000241462"/>
    </source>
</evidence>
<keyword evidence="4" id="KW-1185">Reference proteome</keyword>
<keyword evidence="2" id="KW-0812">Transmembrane</keyword>
<evidence type="ECO:0000256" key="2">
    <source>
        <dbReference type="SAM" id="Phobius"/>
    </source>
</evidence>
<reference evidence="3 4" key="1">
    <citation type="journal article" date="2018" name="Mycol. Prog.">
        <title>Coniella lustricola, a new species from submerged detritus.</title>
        <authorList>
            <person name="Raudabaugh D.B."/>
            <person name="Iturriaga T."/>
            <person name="Carver A."/>
            <person name="Mondo S."/>
            <person name="Pangilinan J."/>
            <person name="Lipzen A."/>
            <person name="He G."/>
            <person name="Amirebrahimi M."/>
            <person name="Grigoriev I.V."/>
            <person name="Miller A.N."/>
        </authorList>
    </citation>
    <scope>NUCLEOTIDE SEQUENCE [LARGE SCALE GENOMIC DNA]</scope>
    <source>
        <strain evidence="3 4">B22-T-1</strain>
    </source>
</reference>
<organism evidence="3 4">
    <name type="scientific">Coniella lustricola</name>
    <dbReference type="NCBI Taxonomy" id="2025994"/>
    <lineage>
        <taxon>Eukaryota</taxon>
        <taxon>Fungi</taxon>
        <taxon>Dikarya</taxon>
        <taxon>Ascomycota</taxon>
        <taxon>Pezizomycotina</taxon>
        <taxon>Sordariomycetes</taxon>
        <taxon>Sordariomycetidae</taxon>
        <taxon>Diaporthales</taxon>
        <taxon>Schizoparmaceae</taxon>
        <taxon>Coniella</taxon>
    </lineage>
</organism>
<dbReference type="EMBL" id="KZ678406">
    <property type="protein sequence ID" value="PSR92412.1"/>
    <property type="molecule type" value="Genomic_DNA"/>
</dbReference>
<accession>A0A2T3ADN4</accession>
<dbReference type="InParanoid" id="A0A2T3ADN4"/>
<dbReference type="OrthoDB" id="4120617at2759"/>
<protein>
    <submittedName>
        <fullName evidence="3">Uncharacterized protein</fullName>
    </submittedName>
</protein>
<feature type="transmembrane region" description="Helical" evidence="2">
    <location>
        <begin position="6"/>
        <end position="27"/>
    </location>
</feature>
<gene>
    <name evidence="3" type="ORF">BD289DRAFT_335720</name>
</gene>
<sequence length="183" mass="20823">QTNVVILSTILSVVGLVIVCGSIWVCIRYRQRRTRLFNRGITPIGDDEIETWKGHRIEKSLETHLPRRGHRKHESTSSTQKPPSVIVYARTSEEQWVRSPSTPGHNSTMSWDGSRMSFDKELPFTPIHARAPNAREGLTDEAIPGDVPFIQSPRRRGSRLYKPPRVPHQAHVRRKSSRSSSSL</sequence>
<feature type="non-terminal residue" evidence="3">
    <location>
        <position position="183"/>
    </location>
</feature>
<feature type="non-terminal residue" evidence="3">
    <location>
        <position position="1"/>
    </location>
</feature>
<dbReference type="AlphaFoldDB" id="A0A2T3ADN4"/>